<evidence type="ECO:0000313" key="4">
    <source>
        <dbReference type="EMBL" id="GAA4539367.1"/>
    </source>
</evidence>
<dbReference type="NCBIfam" id="NF033634">
    <property type="entry name" value="SLATT_1"/>
    <property type="match status" value="1"/>
</dbReference>
<comment type="caution">
    <text evidence="4">The sequence shown here is derived from an EMBL/GenBank/DDBJ whole genome shotgun (WGS) entry which is preliminary data.</text>
</comment>
<sequence length="300" mass="32887">MQTTPAIRSEDLPALYRSASQQSADAQRSFLRWFKLRLGGVVIAAIGGAITWKAGHLYVGGAIAFLAFAVALGSELVLAIRRPEEIWYEGRAAAESAKTLSWRYMMHGESFETKSEDSDATLLKELREILRDLDALPVHAKSGSDVQITPVMRQVRALPFEERRTVYLQERIQAQEGWYAAKAAWNDTRAKRWTTAGIALEFLGLVGGAVKAGGWVDIDLLGILAAAAAGAAGWMQAKQYQNLATAYGVTSQELATVASEVQAAQDETIWARLVAEAEEAISREHTLWRASRGVRVTPDR</sequence>
<dbReference type="InterPro" id="IPR041116">
    <property type="entry name" value="SLATT_3"/>
</dbReference>
<reference evidence="5" key="1">
    <citation type="journal article" date="2019" name="Int. J. Syst. Evol. Microbiol.">
        <title>The Global Catalogue of Microorganisms (GCM) 10K type strain sequencing project: providing services to taxonomists for standard genome sequencing and annotation.</title>
        <authorList>
            <consortium name="The Broad Institute Genomics Platform"/>
            <consortium name="The Broad Institute Genome Sequencing Center for Infectious Disease"/>
            <person name="Wu L."/>
            <person name="Ma J."/>
        </authorList>
    </citation>
    <scope>NUCLEOTIDE SEQUENCE [LARGE SCALE GENOMIC DNA]</scope>
    <source>
        <strain evidence="5">JCM 17782</strain>
    </source>
</reference>
<dbReference type="EMBL" id="BAABGF010000023">
    <property type="protein sequence ID" value="GAA4539367.1"/>
    <property type="molecule type" value="Genomic_DNA"/>
</dbReference>
<proteinExistence type="predicted"/>
<keyword evidence="1" id="KW-0812">Transmembrane</keyword>
<name>A0ABP8RHR3_9MYCO</name>
<dbReference type="InterPro" id="IPR040884">
    <property type="entry name" value="SLATT_1"/>
</dbReference>
<dbReference type="Pfam" id="PF18184">
    <property type="entry name" value="SLATT_3"/>
    <property type="match status" value="1"/>
</dbReference>
<evidence type="ECO:0000259" key="3">
    <source>
        <dbReference type="Pfam" id="PF18184"/>
    </source>
</evidence>
<organism evidence="4 5">
    <name type="scientific">Mycobacterium paraffinicum</name>
    <dbReference type="NCBI Taxonomy" id="53378"/>
    <lineage>
        <taxon>Bacteria</taxon>
        <taxon>Bacillati</taxon>
        <taxon>Actinomycetota</taxon>
        <taxon>Actinomycetes</taxon>
        <taxon>Mycobacteriales</taxon>
        <taxon>Mycobacteriaceae</taxon>
        <taxon>Mycobacterium</taxon>
    </lineage>
</organism>
<feature type="transmembrane region" description="Helical" evidence="1">
    <location>
        <begin position="58"/>
        <end position="80"/>
    </location>
</feature>
<dbReference type="Pfam" id="PF18181">
    <property type="entry name" value="SLATT_1"/>
    <property type="match status" value="1"/>
</dbReference>
<feature type="domain" description="SMODS and SLOG-associating 2TM effector" evidence="2">
    <location>
        <begin position="167"/>
        <end position="288"/>
    </location>
</feature>
<evidence type="ECO:0000256" key="1">
    <source>
        <dbReference type="SAM" id="Phobius"/>
    </source>
</evidence>
<feature type="transmembrane region" description="Helical" evidence="1">
    <location>
        <begin position="34"/>
        <end position="52"/>
    </location>
</feature>
<gene>
    <name evidence="4" type="ORF">GCM10023161_18900</name>
</gene>
<evidence type="ECO:0000313" key="5">
    <source>
        <dbReference type="Proteomes" id="UP001501417"/>
    </source>
</evidence>
<keyword evidence="1" id="KW-1133">Transmembrane helix</keyword>
<dbReference type="Proteomes" id="UP001501417">
    <property type="component" value="Unassembled WGS sequence"/>
</dbReference>
<dbReference type="RefSeq" id="WP_264035692.1">
    <property type="nucleotide sequence ID" value="NZ_BAABGF010000023.1"/>
</dbReference>
<accession>A0ABP8RHR3</accession>
<dbReference type="NCBIfam" id="NF033610">
    <property type="entry name" value="SLATT_3"/>
    <property type="match status" value="1"/>
</dbReference>
<feature type="domain" description="SMODS and SLOG-associating 2TM effector" evidence="3">
    <location>
        <begin position="13"/>
        <end position="164"/>
    </location>
</feature>
<keyword evidence="1" id="KW-0472">Membrane</keyword>
<protein>
    <submittedName>
        <fullName evidence="4">DUF4231 domain-containing protein</fullName>
    </submittedName>
</protein>
<evidence type="ECO:0000259" key="2">
    <source>
        <dbReference type="Pfam" id="PF18181"/>
    </source>
</evidence>
<keyword evidence="5" id="KW-1185">Reference proteome</keyword>